<evidence type="ECO:0000256" key="7">
    <source>
        <dbReference type="SAM" id="MobiDB-lite"/>
    </source>
</evidence>
<keyword evidence="3 6" id="KW-0812">Transmembrane</keyword>
<evidence type="ECO:0000256" key="4">
    <source>
        <dbReference type="ARBA" id="ARBA00022989"/>
    </source>
</evidence>
<keyword evidence="6" id="KW-0739">Sodium transport</keyword>
<evidence type="ECO:0000313" key="9">
    <source>
        <dbReference type="Proteomes" id="UP000706039"/>
    </source>
</evidence>
<dbReference type="NCBIfam" id="NF007111">
    <property type="entry name" value="PRK09560.1"/>
    <property type="match status" value="1"/>
</dbReference>
<evidence type="ECO:0000313" key="8">
    <source>
        <dbReference type="EMBL" id="MBY8822574.1"/>
    </source>
</evidence>
<proteinExistence type="inferred from homology"/>
<keyword evidence="6" id="KW-0813">Transport</keyword>
<feature type="transmembrane region" description="Helical" evidence="6">
    <location>
        <begin position="20"/>
        <end position="40"/>
    </location>
</feature>
<evidence type="ECO:0000256" key="2">
    <source>
        <dbReference type="ARBA" id="ARBA00022475"/>
    </source>
</evidence>
<dbReference type="PANTHER" id="PTHR30341">
    <property type="entry name" value="SODIUM ION/PROTON ANTIPORTER NHAA-RELATED"/>
    <property type="match status" value="1"/>
</dbReference>
<protein>
    <recommendedName>
        <fullName evidence="6">Na(+)/H(+) antiporter NhaA</fullName>
    </recommendedName>
    <alternativeName>
        <fullName evidence="6">Sodium/proton antiporter NhaA</fullName>
    </alternativeName>
</protein>
<feature type="transmembrane region" description="Helical" evidence="6">
    <location>
        <begin position="335"/>
        <end position="361"/>
    </location>
</feature>
<comment type="similarity">
    <text evidence="6">Belongs to the NhaA Na(+)/H(+) (TC 2.A.33) antiporter family.</text>
</comment>
<keyword evidence="5 6" id="KW-0472">Membrane</keyword>
<dbReference type="NCBIfam" id="NF007112">
    <property type="entry name" value="PRK09561.1"/>
    <property type="match status" value="1"/>
</dbReference>
<comment type="catalytic activity">
    <reaction evidence="6">
        <text>Na(+)(in) + 2 H(+)(out) = Na(+)(out) + 2 H(+)(in)</text>
        <dbReference type="Rhea" id="RHEA:29251"/>
        <dbReference type="ChEBI" id="CHEBI:15378"/>
        <dbReference type="ChEBI" id="CHEBI:29101"/>
    </reaction>
</comment>
<feature type="transmembrane region" description="Helical" evidence="6">
    <location>
        <begin position="373"/>
        <end position="393"/>
    </location>
</feature>
<feature type="transmembrane region" description="Helical" evidence="6">
    <location>
        <begin position="102"/>
        <end position="123"/>
    </location>
</feature>
<keyword evidence="4 6" id="KW-1133">Transmembrane helix</keyword>
<evidence type="ECO:0000256" key="3">
    <source>
        <dbReference type="ARBA" id="ARBA00022692"/>
    </source>
</evidence>
<reference evidence="8 9" key="1">
    <citation type="submission" date="2021-08" db="EMBL/GenBank/DDBJ databases">
        <authorList>
            <person name="Tuo L."/>
        </authorList>
    </citation>
    <scope>NUCLEOTIDE SEQUENCE [LARGE SCALE GENOMIC DNA]</scope>
    <source>
        <strain evidence="8 9">JCM 31229</strain>
    </source>
</reference>
<dbReference type="Gene3D" id="1.20.1530.10">
    <property type="entry name" value="Na+/H+ antiporter like domain"/>
    <property type="match status" value="1"/>
</dbReference>
<keyword evidence="6" id="KW-0406">Ion transport</keyword>
<feature type="transmembrane region" description="Helical" evidence="6">
    <location>
        <begin position="265"/>
        <end position="289"/>
    </location>
</feature>
<dbReference type="PANTHER" id="PTHR30341:SF0">
    <property type="entry name" value="NA(+)_H(+) ANTIPORTER NHAA"/>
    <property type="match status" value="1"/>
</dbReference>
<dbReference type="HAMAP" id="MF_01844">
    <property type="entry name" value="NhaA"/>
    <property type="match status" value="1"/>
</dbReference>
<gene>
    <name evidence="6 8" type="primary">nhaA</name>
    <name evidence="8" type="ORF">K7G82_09735</name>
</gene>
<keyword evidence="6" id="KW-0915">Sodium</keyword>
<dbReference type="RefSeq" id="WP_222989647.1">
    <property type="nucleotide sequence ID" value="NZ_JAINVV010000004.1"/>
</dbReference>
<dbReference type="NCBIfam" id="TIGR00773">
    <property type="entry name" value="NhaA"/>
    <property type="match status" value="1"/>
</dbReference>
<feature type="compositionally biased region" description="Basic and acidic residues" evidence="7">
    <location>
        <begin position="406"/>
        <end position="420"/>
    </location>
</feature>
<dbReference type="EMBL" id="JAINVV010000004">
    <property type="protein sequence ID" value="MBY8822574.1"/>
    <property type="molecule type" value="Genomic_DNA"/>
</dbReference>
<dbReference type="InterPro" id="IPR023171">
    <property type="entry name" value="Na/H_antiporter_dom_sf"/>
</dbReference>
<feature type="transmembrane region" description="Helical" evidence="6">
    <location>
        <begin position="301"/>
        <end position="323"/>
    </location>
</feature>
<evidence type="ECO:0000256" key="1">
    <source>
        <dbReference type="ARBA" id="ARBA00004429"/>
    </source>
</evidence>
<feature type="transmembrane region" description="Helical" evidence="6">
    <location>
        <begin position="216"/>
        <end position="245"/>
    </location>
</feature>
<accession>A0ABS7PNK7</accession>
<evidence type="ECO:0000256" key="5">
    <source>
        <dbReference type="ARBA" id="ARBA00023136"/>
    </source>
</evidence>
<keyword evidence="6" id="KW-0050">Antiport</keyword>
<keyword evidence="2 6" id="KW-1003">Cell membrane</keyword>
<comment type="caution">
    <text evidence="8">The sequence shown here is derived from an EMBL/GenBank/DDBJ whole genome shotgun (WGS) entry which is preliminary data.</text>
</comment>
<dbReference type="InterPro" id="IPR004670">
    <property type="entry name" value="NhaA"/>
</dbReference>
<dbReference type="Pfam" id="PF06965">
    <property type="entry name" value="Na_H_antiport_1"/>
    <property type="match status" value="1"/>
</dbReference>
<dbReference type="Proteomes" id="UP000706039">
    <property type="component" value="Unassembled WGS sequence"/>
</dbReference>
<comment type="subcellular location">
    <subcellularLocation>
        <location evidence="1">Cell inner membrane</location>
        <topology evidence="1">Multi-pass membrane protein</topology>
    </subcellularLocation>
    <subcellularLocation>
        <location evidence="6">Cell membrane</location>
        <topology evidence="6">Multi-pass membrane protein</topology>
    </subcellularLocation>
</comment>
<evidence type="ECO:0000256" key="6">
    <source>
        <dbReference type="HAMAP-Rule" id="MF_01844"/>
    </source>
</evidence>
<organism evidence="8 9">
    <name type="scientific">Sphingomonas colocasiae</name>
    <dbReference type="NCBI Taxonomy" id="1848973"/>
    <lineage>
        <taxon>Bacteria</taxon>
        <taxon>Pseudomonadati</taxon>
        <taxon>Pseudomonadota</taxon>
        <taxon>Alphaproteobacteria</taxon>
        <taxon>Sphingomonadales</taxon>
        <taxon>Sphingomonadaceae</taxon>
        <taxon>Sphingomonas</taxon>
    </lineage>
</organism>
<feature type="region of interest" description="Disordered" evidence="7">
    <location>
        <begin position="406"/>
        <end position="430"/>
    </location>
</feature>
<feature type="transmembrane region" description="Helical" evidence="6">
    <location>
        <begin position="129"/>
        <end position="151"/>
    </location>
</feature>
<feature type="transmembrane region" description="Helical" evidence="6">
    <location>
        <begin position="187"/>
        <end position="204"/>
    </location>
</feature>
<name>A0ABS7PNK7_9SPHN</name>
<sequence length="430" mass="44677">MTQRTGPISALRDFLQSEAAGGIVLMAAAALALIVANGPLAEAYHHLLHAPLGPVLTEKLGPMTAHLWINDGLMAIFFLLVGLEIKREFVDGRLATWQQRRLPVLAAAAGMAVPAIIYLIAAARDPGLAAGWAIPAATDIAFAIGVLALLGSRAPTSLKLFLTTVAIVDDMGAVAIIAIAYTAKINLIALAAAAVILAGMMLLNRRGVMALTPYMIGAALLWYAVLLSGVHATIAGVLAAFAIPIKRTPGAPDAVDSPLHRLEHALHPSVAYAIVPLFGFANAGVSLAGMGPSQLLAPLPLGIAAGLFLGKQIGIFGSIWLAVKFGIAGKLRGATWLQIYGVSLMCGIGFTMSLFIGALAFPGDPLLIEEAKIGVLLGSLLSAIVGFAVLRFAPAHAAYEMEEAEMSREIDADGDARCEDETNQPLPRSG</sequence>
<comment type="function">
    <text evidence="6">Na(+)/H(+) antiporter that extrudes sodium in exchange for external protons.</text>
</comment>
<keyword evidence="9" id="KW-1185">Reference proteome</keyword>
<feature type="transmembrane region" description="Helical" evidence="6">
    <location>
        <begin position="60"/>
        <end position="81"/>
    </location>
</feature>